<dbReference type="InterPro" id="IPR011055">
    <property type="entry name" value="Dup_hybrid_motif"/>
</dbReference>
<feature type="domain" description="M23ase beta-sheet core" evidence="5">
    <location>
        <begin position="361"/>
        <end position="458"/>
    </location>
</feature>
<dbReference type="AlphaFoldDB" id="A0A6L9S9U4"/>
<name>A0A6L9S9U4_9ACTN</name>
<evidence type="ECO:0000256" key="4">
    <source>
        <dbReference type="SAM" id="SignalP"/>
    </source>
</evidence>
<reference evidence="6 7" key="1">
    <citation type="submission" date="2020-02" db="EMBL/GenBank/DDBJ databases">
        <authorList>
            <person name="Li X.-J."/>
            <person name="Han X.-M."/>
        </authorList>
    </citation>
    <scope>NUCLEOTIDE SEQUENCE [LARGE SCALE GENOMIC DNA]</scope>
    <source>
        <strain evidence="6 7">CCTCC AB 2017055</strain>
    </source>
</reference>
<keyword evidence="7" id="KW-1185">Reference proteome</keyword>
<keyword evidence="2" id="KW-0175">Coiled coil</keyword>
<feature type="compositionally biased region" description="Basic and acidic residues" evidence="3">
    <location>
        <begin position="217"/>
        <end position="235"/>
    </location>
</feature>
<dbReference type="RefSeq" id="WP_163738667.1">
    <property type="nucleotide sequence ID" value="NZ_JAAGOA010000009.1"/>
</dbReference>
<feature type="coiled-coil region" evidence="2">
    <location>
        <begin position="81"/>
        <end position="150"/>
    </location>
</feature>
<dbReference type="GO" id="GO:0004222">
    <property type="term" value="F:metalloendopeptidase activity"/>
    <property type="evidence" value="ECO:0007669"/>
    <property type="project" value="TreeGrafter"/>
</dbReference>
<dbReference type="Gene3D" id="6.10.250.3150">
    <property type="match status" value="1"/>
</dbReference>
<dbReference type="SUPFAM" id="SSF51261">
    <property type="entry name" value="Duplicated hybrid motif"/>
    <property type="match status" value="1"/>
</dbReference>
<dbReference type="InterPro" id="IPR016047">
    <property type="entry name" value="M23ase_b-sheet_dom"/>
</dbReference>
<dbReference type="Pfam" id="PF01551">
    <property type="entry name" value="Peptidase_M23"/>
    <property type="match status" value="1"/>
</dbReference>
<dbReference type="PANTHER" id="PTHR21666">
    <property type="entry name" value="PEPTIDASE-RELATED"/>
    <property type="match status" value="1"/>
</dbReference>
<evidence type="ECO:0000313" key="7">
    <source>
        <dbReference type="Proteomes" id="UP000475214"/>
    </source>
</evidence>
<comment type="caution">
    <text evidence="6">The sequence shown here is derived from an EMBL/GenBank/DDBJ whole genome shotgun (WGS) entry which is preliminary data.</text>
</comment>
<feature type="signal peptide" evidence="4">
    <location>
        <begin position="1"/>
        <end position="22"/>
    </location>
</feature>
<keyword evidence="1 4" id="KW-0732">Signal</keyword>
<evidence type="ECO:0000256" key="3">
    <source>
        <dbReference type="SAM" id="MobiDB-lite"/>
    </source>
</evidence>
<evidence type="ECO:0000259" key="5">
    <source>
        <dbReference type="Pfam" id="PF01551"/>
    </source>
</evidence>
<evidence type="ECO:0000313" key="6">
    <source>
        <dbReference type="EMBL" id="NEE01298.1"/>
    </source>
</evidence>
<feature type="region of interest" description="Disordered" evidence="3">
    <location>
        <begin position="289"/>
        <end position="345"/>
    </location>
</feature>
<feature type="compositionally biased region" description="Basic and acidic residues" evidence="3">
    <location>
        <begin position="243"/>
        <end position="256"/>
    </location>
</feature>
<proteinExistence type="predicted"/>
<dbReference type="CDD" id="cd12797">
    <property type="entry name" value="M23_peptidase"/>
    <property type="match status" value="1"/>
</dbReference>
<dbReference type="PANTHER" id="PTHR21666:SF289">
    <property type="entry name" value="L-ALA--D-GLU ENDOPEPTIDASE"/>
    <property type="match status" value="1"/>
</dbReference>
<evidence type="ECO:0000256" key="1">
    <source>
        <dbReference type="ARBA" id="ARBA00022729"/>
    </source>
</evidence>
<accession>A0A6L9S9U4</accession>
<dbReference type="EMBL" id="JAAGOA010000009">
    <property type="protein sequence ID" value="NEE01298.1"/>
    <property type="molecule type" value="Genomic_DNA"/>
</dbReference>
<dbReference type="Gene3D" id="2.70.70.10">
    <property type="entry name" value="Glucose Permease (Domain IIA)"/>
    <property type="match status" value="1"/>
</dbReference>
<feature type="region of interest" description="Disordered" evidence="3">
    <location>
        <begin position="21"/>
        <end position="72"/>
    </location>
</feature>
<feature type="chain" id="PRO_5027085912" evidence="4">
    <location>
        <begin position="23"/>
        <end position="464"/>
    </location>
</feature>
<protein>
    <submittedName>
        <fullName evidence="6">Peptidoglycan DD-metalloendopeptidase family protein</fullName>
    </submittedName>
</protein>
<feature type="region of interest" description="Disordered" evidence="3">
    <location>
        <begin position="208"/>
        <end position="256"/>
    </location>
</feature>
<evidence type="ECO:0000256" key="2">
    <source>
        <dbReference type="SAM" id="Coils"/>
    </source>
</evidence>
<dbReference type="Proteomes" id="UP000475214">
    <property type="component" value="Unassembled WGS sequence"/>
</dbReference>
<sequence length="464" mass="48952">MRAVVAAGAGLVLVTAGMPAHAEPASPIGSTAVVMSNTTPSPDSPTSPPAEPPSGDPDDYERTDPGDAYDQALADAQTVAVAEAQELLQSVLHEVDEASASLDRARAAADSARSAEQDARREVKVAEEAIQRTEREMNEIEASTEDAKAALGSVAREAYQNNGLATVSVVLGAESPQELTDRYNDMRTILNAGDDALGRLASQQADLRNASATLEAQRQDKERLAEQAEERRAEAEQAETAAEEARAEHADKQEQVEKALELAEDAKLEDYERYMEQMDEATAVTELLQNLPDPEPDPPRDGGGSADRDRDRSDDGSGDGDTDDGGGGSAEGTGSFALPGNGSVTSEYGPRMHPILGYVKIHTGIDFSAGDGNIYAADSGTVVEATFNTAYGNMVIVDHGVSNGQRISTLYAHQSGLSVSVGQQVAKGQVIGQIGSTGYSTGPHLHFEVRINGEHTNPRPYLPL</sequence>
<organism evidence="6 7">
    <name type="scientific">Phytoactinopolyspora halotolerans</name>
    <dbReference type="NCBI Taxonomy" id="1981512"/>
    <lineage>
        <taxon>Bacteria</taxon>
        <taxon>Bacillati</taxon>
        <taxon>Actinomycetota</taxon>
        <taxon>Actinomycetes</taxon>
        <taxon>Jiangellales</taxon>
        <taxon>Jiangellaceae</taxon>
        <taxon>Phytoactinopolyspora</taxon>
    </lineage>
</organism>
<gene>
    <name evidence="6" type="ORF">G1H10_14075</name>
</gene>
<feature type="compositionally biased region" description="Basic and acidic residues" evidence="3">
    <location>
        <begin position="306"/>
        <end position="315"/>
    </location>
</feature>
<feature type="compositionally biased region" description="Pro residues" evidence="3">
    <location>
        <begin position="42"/>
        <end position="55"/>
    </location>
</feature>
<dbReference type="InterPro" id="IPR050570">
    <property type="entry name" value="Cell_wall_metabolism_enzyme"/>
</dbReference>